<accession>D3BQX0</accession>
<dbReference type="Pfam" id="PF04003">
    <property type="entry name" value="Utp12"/>
    <property type="match status" value="1"/>
</dbReference>
<dbReference type="STRING" id="670386.D3BQX0"/>
<name>D3BQX0_HETP5</name>
<dbReference type="Proteomes" id="UP000001396">
    <property type="component" value="Unassembled WGS sequence"/>
</dbReference>
<keyword evidence="6" id="KW-1185">Reference proteome</keyword>
<evidence type="ECO:0000259" key="4">
    <source>
        <dbReference type="Pfam" id="PF04003"/>
    </source>
</evidence>
<organism evidence="5 6">
    <name type="scientific">Heterostelium pallidum (strain ATCC 26659 / Pp 5 / PN500)</name>
    <name type="common">Cellular slime mold</name>
    <name type="synonym">Polysphondylium pallidum</name>
    <dbReference type="NCBI Taxonomy" id="670386"/>
    <lineage>
        <taxon>Eukaryota</taxon>
        <taxon>Amoebozoa</taxon>
        <taxon>Evosea</taxon>
        <taxon>Eumycetozoa</taxon>
        <taxon>Dictyostelia</taxon>
        <taxon>Acytosteliales</taxon>
        <taxon>Acytosteliaceae</taxon>
        <taxon>Heterostelium</taxon>
    </lineage>
</organism>
<feature type="domain" description="Small-subunit processome Utp12" evidence="4">
    <location>
        <begin position="6"/>
        <end position="110"/>
    </location>
</feature>
<dbReference type="InterPro" id="IPR007148">
    <property type="entry name" value="SSU_processome_Utp12"/>
</dbReference>
<proteinExistence type="predicted"/>
<feature type="compositionally biased region" description="Basic residues" evidence="3">
    <location>
        <begin position="160"/>
        <end position="169"/>
    </location>
</feature>
<dbReference type="GO" id="GO:0000028">
    <property type="term" value="P:ribosomal small subunit assembly"/>
    <property type="evidence" value="ECO:0007669"/>
    <property type="project" value="TreeGrafter"/>
</dbReference>
<dbReference type="GO" id="GO:0000462">
    <property type="term" value="P:maturation of SSU-rRNA from tricistronic rRNA transcript (SSU-rRNA, 5.8S rRNA, LSU-rRNA)"/>
    <property type="evidence" value="ECO:0007669"/>
    <property type="project" value="TreeGrafter"/>
</dbReference>
<feature type="compositionally biased region" description="Acidic residues" evidence="3">
    <location>
        <begin position="132"/>
        <end position="155"/>
    </location>
</feature>
<evidence type="ECO:0000256" key="3">
    <source>
        <dbReference type="SAM" id="MobiDB-lite"/>
    </source>
</evidence>
<dbReference type="PANTHER" id="PTHR19858">
    <property type="entry name" value="WD40 REPEAT PROTEIN"/>
    <property type="match status" value="1"/>
</dbReference>
<dbReference type="GeneID" id="31365843"/>
<sequence length="169" mass="20359">MSLKLNEKSIIEEVFESIPIDNIAFVCHEFPQYYLKNFIKFISYIFERKPHLEFQMSWILYLLTYHGKFFKTNSLAMIESLRNLQKCIAQNYNNLSQVCDDNKYTLDYFEQISIFNIEKQEVNVKVEKEEPTTDSEEEENEEDGEEEEEEEEEEQQQPLRNKKIKSNKN</sequence>
<feature type="region of interest" description="Disordered" evidence="3">
    <location>
        <begin position="125"/>
        <end position="169"/>
    </location>
</feature>
<keyword evidence="1" id="KW-0853">WD repeat</keyword>
<evidence type="ECO:0000256" key="2">
    <source>
        <dbReference type="ARBA" id="ARBA00022737"/>
    </source>
</evidence>
<dbReference type="RefSeq" id="XP_020428290.1">
    <property type="nucleotide sequence ID" value="XM_020581150.1"/>
</dbReference>
<dbReference type="AlphaFoldDB" id="D3BQX0"/>
<dbReference type="InterPro" id="IPR027145">
    <property type="entry name" value="PWP2"/>
</dbReference>
<dbReference type="GO" id="GO:0034388">
    <property type="term" value="C:Pwp2p-containing subcomplex of 90S preribosome"/>
    <property type="evidence" value="ECO:0007669"/>
    <property type="project" value="TreeGrafter"/>
</dbReference>
<gene>
    <name evidence="5" type="ORF">PPL_10373</name>
</gene>
<evidence type="ECO:0000256" key="1">
    <source>
        <dbReference type="ARBA" id="ARBA00022574"/>
    </source>
</evidence>
<dbReference type="PANTHER" id="PTHR19858:SF0">
    <property type="entry name" value="PERIODIC TRYPTOPHAN PROTEIN 2 HOMOLOG"/>
    <property type="match status" value="1"/>
</dbReference>
<reference evidence="5 6" key="1">
    <citation type="journal article" date="2011" name="Genome Res.">
        <title>Phylogeny-wide analysis of social amoeba genomes highlights ancient origins for complex intercellular communication.</title>
        <authorList>
            <person name="Heidel A.J."/>
            <person name="Lawal H.M."/>
            <person name="Felder M."/>
            <person name="Schilde C."/>
            <person name="Helps N.R."/>
            <person name="Tunggal B."/>
            <person name="Rivero F."/>
            <person name="John U."/>
            <person name="Schleicher M."/>
            <person name="Eichinger L."/>
            <person name="Platzer M."/>
            <person name="Noegel A.A."/>
            <person name="Schaap P."/>
            <person name="Gloeckner G."/>
        </authorList>
    </citation>
    <scope>NUCLEOTIDE SEQUENCE [LARGE SCALE GENOMIC DNA]</scope>
    <source>
        <strain evidence="6">ATCC 26659 / Pp 5 / PN500</strain>
    </source>
</reference>
<evidence type="ECO:0000313" key="6">
    <source>
        <dbReference type="Proteomes" id="UP000001396"/>
    </source>
</evidence>
<dbReference type="GO" id="GO:0032040">
    <property type="term" value="C:small-subunit processome"/>
    <property type="evidence" value="ECO:0007669"/>
    <property type="project" value="TreeGrafter"/>
</dbReference>
<dbReference type="InParanoid" id="D3BQX0"/>
<protein>
    <submittedName>
        <fullName evidence="5">WD40 repeat-containing protein</fullName>
    </submittedName>
</protein>
<keyword evidence="2" id="KW-0677">Repeat</keyword>
<evidence type="ECO:0000313" key="5">
    <source>
        <dbReference type="EMBL" id="EFA76156.1"/>
    </source>
</evidence>
<comment type="caution">
    <text evidence="5">The sequence shown here is derived from an EMBL/GenBank/DDBJ whole genome shotgun (WGS) entry which is preliminary data.</text>
</comment>
<dbReference type="EMBL" id="ADBJ01000049">
    <property type="protein sequence ID" value="EFA76156.1"/>
    <property type="molecule type" value="Genomic_DNA"/>
</dbReference>